<comment type="caution">
    <text evidence="2">The sequence shown here is derived from an EMBL/GenBank/DDBJ whole genome shotgun (WGS) entry which is preliminary data.</text>
</comment>
<sequence>MNKEELIKEGIAEDNQTFNDDYEESDTSLVDHRHVDLSNNKSQSVWFTDGYNTIYSDRITTLNKDSIEYTIHEYPLAPLYVIEAKNANGDIEAYVKIKFVVGGTDENGNVRTRELNIPSSELTNYNAYSLHVKAGWQPPTRKYASTVNAILQSAMKHCKYKSGFAKCGWVFNERLNTWEHITPSNSLYVGTGKNFLEKKGDKKLWLRAFSDLCIDSPMQALMAAVAVCAMQRGILNINTVLTYMITLFGRKGRGKSTIINIVNSIASSPIKQGVGGIIDSTATKPALEEMLANRNHFYLCIDEFDDLITRNGGVELAMFLSNGGNRSKMNHRQEVQLGKSWCDIILGAQNGQSSMLASKHTKKDAVLSRIIELDIEDPDITTYRDIKALRENESIIQKNYGHGYEMLVDTISKNRDDYDLEFKRAYDSFVNDKNLSYMIGSEDRLVDFLSMLTVSCIILGDTFGEEVGQSATDALNVFISRQKRDISEYNKEHEKAVAVINKLKQNIAFNSSKFIWEGFAYTEVREDLIPRDIEQKQAEQAKEYTRSAIEKGAMGIIYQDTVQDNIHDFNGEVLIDPNGGENGEKIDFGKGNTMAVREIIEAAKLLGLIHKEKNGKLKNGEVKYKDRPFKAKAKKERKYLPSNTDSLRIILRPFTEDDMYDEEQKQIMHEASVKESKLEGTLAALAAIADTRKPDSDIFDDDNFVPF</sequence>
<accession>A0A732C8T4</accession>
<dbReference type="InterPro" id="IPR009270">
    <property type="entry name" value="DUF927"/>
</dbReference>
<evidence type="ECO:0000313" key="2">
    <source>
        <dbReference type="EMBL" id="HAE4920498.1"/>
    </source>
</evidence>
<proteinExistence type="predicted"/>
<reference evidence="2" key="2">
    <citation type="submission" date="2018-07" db="EMBL/GenBank/DDBJ databases">
        <authorList>
            <consortium name="NCBI Pathogen Detection Project"/>
        </authorList>
    </citation>
    <scope>NUCLEOTIDE SEQUENCE</scope>
    <source>
        <strain evidence="2">15-5591</strain>
    </source>
</reference>
<feature type="domain" description="DUF927" evidence="1">
    <location>
        <begin position="193"/>
        <end position="336"/>
    </location>
</feature>
<dbReference type="Pfam" id="PF06048">
    <property type="entry name" value="DUF927"/>
    <property type="match status" value="1"/>
</dbReference>
<evidence type="ECO:0000259" key="1">
    <source>
        <dbReference type="Pfam" id="PF06048"/>
    </source>
</evidence>
<gene>
    <name evidence="2" type="ORF">G4G22_004659</name>
</gene>
<name>A0A732C8T4_SALER</name>
<protein>
    <submittedName>
        <fullName evidence="2">DUF927 domain-containing protein</fullName>
    </submittedName>
</protein>
<organism evidence="2">
    <name type="scientific">Salmonella enterica</name>
    <name type="common">Salmonella choleraesuis</name>
    <dbReference type="NCBI Taxonomy" id="28901"/>
    <lineage>
        <taxon>Bacteria</taxon>
        <taxon>Pseudomonadati</taxon>
        <taxon>Pseudomonadota</taxon>
        <taxon>Gammaproteobacteria</taxon>
        <taxon>Enterobacterales</taxon>
        <taxon>Enterobacteriaceae</taxon>
        <taxon>Salmonella</taxon>
    </lineage>
</organism>
<dbReference type="AlphaFoldDB" id="A0A732C8T4"/>
<dbReference type="EMBL" id="DAASCF010000078">
    <property type="protein sequence ID" value="HAE4920498.1"/>
    <property type="molecule type" value="Genomic_DNA"/>
</dbReference>
<reference evidence="2" key="1">
    <citation type="journal article" date="2018" name="Genome Biol.">
        <title>SKESA: strategic k-mer extension for scrupulous assemblies.</title>
        <authorList>
            <person name="Souvorov A."/>
            <person name="Agarwala R."/>
            <person name="Lipman D.J."/>
        </authorList>
    </citation>
    <scope>NUCLEOTIDE SEQUENCE</scope>
    <source>
        <strain evidence="2">15-5591</strain>
    </source>
</reference>